<accession>A0A1A9WJ45</accession>
<dbReference type="VEuPathDB" id="VectorBase:GBRI021724"/>
<organism evidence="1 2">
    <name type="scientific">Glossina brevipalpis</name>
    <dbReference type="NCBI Taxonomy" id="37001"/>
    <lineage>
        <taxon>Eukaryota</taxon>
        <taxon>Metazoa</taxon>
        <taxon>Ecdysozoa</taxon>
        <taxon>Arthropoda</taxon>
        <taxon>Hexapoda</taxon>
        <taxon>Insecta</taxon>
        <taxon>Pterygota</taxon>
        <taxon>Neoptera</taxon>
        <taxon>Endopterygota</taxon>
        <taxon>Diptera</taxon>
        <taxon>Brachycera</taxon>
        <taxon>Muscomorpha</taxon>
        <taxon>Hippoboscoidea</taxon>
        <taxon>Glossinidae</taxon>
        <taxon>Glossina</taxon>
    </lineage>
</organism>
<keyword evidence="2" id="KW-1185">Reference proteome</keyword>
<name>A0A1A9WJ45_9MUSC</name>
<sequence length="75" mass="8922">MVSLWYRKPRFVHKDFGTTRDGRWTICNSNIVFIKTSTLSRSSIIRRVIERTYQRLNTLAQQYQSSAMPLIQLKD</sequence>
<evidence type="ECO:0000313" key="1">
    <source>
        <dbReference type="EnsemblMetazoa" id="GBRI021724-PA"/>
    </source>
</evidence>
<reference evidence="2" key="1">
    <citation type="submission" date="2014-03" db="EMBL/GenBank/DDBJ databases">
        <authorList>
            <person name="Aksoy S."/>
            <person name="Warren W."/>
            <person name="Wilson R.K."/>
        </authorList>
    </citation>
    <scope>NUCLEOTIDE SEQUENCE [LARGE SCALE GENOMIC DNA]</scope>
    <source>
        <strain evidence="2">IAEA</strain>
    </source>
</reference>
<protein>
    <submittedName>
        <fullName evidence="1">Uncharacterized protein</fullName>
    </submittedName>
</protein>
<reference evidence="1" key="2">
    <citation type="submission" date="2020-05" db="UniProtKB">
        <authorList>
            <consortium name="EnsemblMetazoa"/>
        </authorList>
    </citation>
    <scope>IDENTIFICATION</scope>
    <source>
        <strain evidence="1">IAEA</strain>
    </source>
</reference>
<dbReference type="AlphaFoldDB" id="A0A1A9WJ45"/>
<evidence type="ECO:0000313" key="2">
    <source>
        <dbReference type="Proteomes" id="UP000091820"/>
    </source>
</evidence>
<proteinExistence type="predicted"/>
<dbReference type="EnsemblMetazoa" id="GBRI021724-RA">
    <property type="protein sequence ID" value="GBRI021724-PA"/>
    <property type="gene ID" value="GBRI021724"/>
</dbReference>
<dbReference type="Proteomes" id="UP000091820">
    <property type="component" value="Unassembled WGS sequence"/>
</dbReference>